<sequence>MLNLKDRRFVVTGASRGLGLAVARALLSEGALVAVCSRSTDDLKRLYSHYGEQVIYSEVNLEDQRSIEVFGSTILDKWSWVDGLVNNASTLGVRRLKFLMDSSYGELEEALRVNYLGAFKLISVLLPSMVARRRGVIVNVTSDVAVKPEAGWGAYAASKAALECMSYILAAELRGFGVRVHLYDPGDMDTELHRRALPEDDPDELLKPEYSAKPIVYLLSEAGMGLSGRRLSVHEFGDGINSE</sequence>
<dbReference type="PANTHER" id="PTHR44196">
    <property type="entry name" value="DEHYDROGENASE/REDUCTASE SDR FAMILY MEMBER 7B"/>
    <property type="match status" value="1"/>
</dbReference>
<dbReference type="CDD" id="cd05233">
    <property type="entry name" value="SDR_c"/>
    <property type="match status" value="1"/>
</dbReference>
<gene>
    <name evidence="4" type="ORF">B9Q08_05125</name>
</gene>
<accession>A0A2R6AUZ6</accession>
<dbReference type="GO" id="GO:0016020">
    <property type="term" value="C:membrane"/>
    <property type="evidence" value="ECO:0007669"/>
    <property type="project" value="TreeGrafter"/>
</dbReference>
<dbReference type="PRINTS" id="PR00081">
    <property type="entry name" value="GDHRDH"/>
</dbReference>
<dbReference type="SUPFAM" id="SSF51735">
    <property type="entry name" value="NAD(P)-binding Rossmann-fold domains"/>
    <property type="match status" value="1"/>
</dbReference>
<comment type="caution">
    <text evidence="4">The sequence shown here is derived from an EMBL/GenBank/DDBJ whole genome shotgun (WGS) entry which is preliminary data.</text>
</comment>
<dbReference type="PRINTS" id="PR00080">
    <property type="entry name" value="SDRFAMILY"/>
</dbReference>
<dbReference type="EMBL" id="NEXJ01000092">
    <property type="protein sequence ID" value="PSN90201.1"/>
    <property type="molecule type" value="Genomic_DNA"/>
</dbReference>
<dbReference type="InterPro" id="IPR020904">
    <property type="entry name" value="Sc_DH/Rdtase_CS"/>
</dbReference>
<dbReference type="InterPro" id="IPR036291">
    <property type="entry name" value="NAD(P)-bd_dom_sf"/>
</dbReference>
<evidence type="ECO:0000256" key="1">
    <source>
        <dbReference type="ARBA" id="ARBA00006484"/>
    </source>
</evidence>
<protein>
    <recommendedName>
        <fullName evidence="6">Short-chain dehydrogenase</fullName>
    </recommendedName>
</protein>
<dbReference type="Pfam" id="PF00106">
    <property type="entry name" value="adh_short"/>
    <property type="match status" value="1"/>
</dbReference>
<dbReference type="AlphaFoldDB" id="A0A2R6AUZ6"/>
<proteinExistence type="inferred from homology"/>
<evidence type="ECO:0000256" key="3">
    <source>
        <dbReference type="RuleBase" id="RU000363"/>
    </source>
</evidence>
<name>A0A2R6AUZ6_9ARCH</name>
<dbReference type="Proteomes" id="UP000240490">
    <property type="component" value="Unassembled WGS sequence"/>
</dbReference>
<evidence type="ECO:0008006" key="6">
    <source>
        <dbReference type="Google" id="ProtNLM"/>
    </source>
</evidence>
<dbReference type="Gene3D" id="3.40.50.720">
    <property type="entry name" value="NAD(P)-binding Rossmann-like Domain"/>
    <property type="match status" value="1"/>
</dbReference>
<evidence type="ECO:0000256" key="2">
    <source>
        <dbReference type="ARBA" id="ARBA00023002"/>
    </source>
</evidence>
<evidence type="ECO:0000313" key="4">
    <source>
        <dbReference type="EMBL" id="PSN90201.1"/>
    </source>
</evidence>
<keyword evidence="2" id="KW-0560">Oxidoreductase</keyword>
<comment type="similarity">
    <text evidence="1 3">Belongs to the short-chain dehydrogenases/reductases (SDR) family.</text>
</comment>
<dbReference type="InterPro" id="IPR002347">
    <property type="entry name" value="SDR_fam"/>
</dbReference>
<dbReference type="PROSITE" id="PS00061">
    <property type="entry name" value="ADH_SHORT"/>
    <property type="match status" value="1"/>
</dbReference>
<dbReference type="PANTHER" id="PTHR44196:SF1">
    <property type="entry name" value="DEHYDROGENASE_REDUCTASE SDR FAMILY MEMBER 7B"/>
    <property type="match status" value="1"/>
</dbReference>
<evidence type="ECO:0000313" key="5">
    <source>
        <dbReference type="Proteomes" id="UP000240490"/>
    </source>
</evidence>
<reference evidence="4 5" key="1">
    <citation type="submission" date="2017-04" db="EMBL/GenBank/DDBJ databases">
        <title>Novel microbial lineages endemic to geothermal iron-oxide mats fill important gaps in the evolutionary history of Archaea.</title>
        <authorList>
            <person name="Jay Z.J."/>
            <person name="Beam J.P."/>
            <person name="Dlakic M."/>
            <person name="Rusch D.B."/>
            <person name="Kozubal M.A."/>
            <person name="Inskeep W.P."/>
        </authorList>
    </citation>
    <scope>NUCLEOTIDE SEQUENCE [LARGE SCALE GENOMIC DNA]</scope>
    <source>
        <strain evidence="4">ECH_B_SAG-M15</strain>
    </source>
</reference>
<dbReference type="GO" id="GO:0016491">
    <property type="term" value="F:oxidoreductase activity"/>
    <property type="evidence" value="ECO:0007669"/>
    <property type="project" value="UniProtKB-KW"/>
</dbReference>
<organism evidence="4 5">
    <name type="scientific">Candidatus Marsarchaeota G2 archaeon ECH_B_SAG-M15</name>
    <dbReference type="NCBI Taxonomy" id="1978162"/>
    <lineage>
        <taxon>Archaea</taxon>
        <taxon>Candidatus Marsarchaeota</taxon>
        <taxon>Candidatus Marsarchaeota group 2</taxon>
    </lineage>
</organism>